<dbReference type="Gene3D" id="3.90.550.10">
    <property type="entry name" value="Spore Coat Polysaccharide Biosynthesis Protein SpsA, Chain A"/>
    <property type="match status" value="1"/>
</dbReference>
<name>A0A818N9L4_9BILA</name>
<evidence type="ECO:0000313" key="1">
    <source>
        <dbReference type="EMBL" id="CAF3602837.1"/>
    </source>
</evidence>
<dbReference type="SUPFAM" id="SSF53448">
    <property type="entry name" value="Nucleotide-diphospho-sugar transferases"/>
    <property type="match status" value="1"/>
</dbReference>
<reference evidence="1" key="1">
    <citation type="submission" date="2021-02" db="EMBL/GenBank/DDBJ databases">
        <authorList>
            <person name="Nowell W R."/>
        </authorList>
    </citation>
    <scope>NUCLEOTIDE SEQUENCE</scope>
</reference>
<feature type="non-terminal residue" evidence="1">
    <location>
        <position position="86"/>
    </location>
</feature>
<protein>
    <submittedName>
        <fullName evidence="1">Uncharacterized protein</fullName>
    </submittedName>
</protein>
<organism evidence="1 3">
    <name type="scientific">Adineta steineri</name>
    <dbReference type="NCBI Taxonomy" id="433720"/>
    <lineage>
        <taxon>Eukaryota</taxon>
        <taxon>Metazoa</taxon>
        <taxon>Spiralia</taxon>
        <taxon>Gnathifera</taxon>
        <taxon>Rotifera</taxon>
        <taxon>Eurotatoria</taxon>
        <taxon>Bdelloidea</taxon>
        <taxon>Adinetida</taxon>
        <taxon>Adinetidae</taxon>
        <taxon>Adineta</taxon>
    </lineage>
</organism>
<dbReference type="AlphaFoldDB" id="A0A818N9L4"/>
<evidence type="ECO:0000313" key="3">
    <source>
        <dbReference type="Proteomes" id="UP000663844"/>
    </source>
</evidence>
<dbReference type="Proteomes" id="UP000663844">
    <property type="component" value="Unassembled WGS sequence"/>
</dbReference>
<comment type="caution">
    <text evidence="1">The sequence shown here is derived from an EMBL/GenBank/DDBJ whole genome shotgun (WGS) entry which is preliminary data.</text>
</comment>
<dbReference type="InterPro" id="IPR029044">
    <property type="entry name" value="Nucleotide-diphossugar_trans"/>
</dbReference>
<dbReference type="EMBL" id="CAJOAZ010000283">
    <property type="protein sequence ID" value="CAF3602837.1"/>
    <property type="molecule type" value="Genomic_DNA"/>
</dbReference>
<sequence>GSGTKDTAVTCRRDLMLQHVRWLQAAGAILPPNTSKQIILADKFHDNDSNSNGIFVEISPLISYAGENLEFTKGQILQLPLKIEMK</sequence>
<dbReference type="EMBL" id="CAJOAZ010003235">
    <property type="protein sequence ID" value="CAF3994318.1"/>
    <property type="molecule type" value="Genomic_DNA"/>
</dbReference>
<gene>
    <name evidence="2" type="ORF">OXD698_LOCUS29138</name>
    <name evidence="1" type="ORF">OXD698_LOCUS6511</name>
</gene>
<proteinExistence type="predicted"/>
<accession>A0A818N9L4</accession>
<evidence type="ECO:0000313" key="2">
    <source>
        <dbReference type="EMBL" id="CAF3994318.1"/>
    </source>
</evidence>